<sequence>MPDTLWFTRCPVPTATGIAADRGTLAAEFAPDGIAVRSLQDLPAELAGDHHYTHALPGLFREGGNVPALWARSRGERTRLIGLTWIEERQVVLVRAGSGLRGPGALRGLRLAIPRHEIAIDFWRAMALAGFTGALSPAGLTLADARPTEVPAPPGAAQWSAELAALRDGRVDAVYAKGALAVEAAAAYGAEVAVELDRVADRRTRVNNGTPRPVTVHQDLLDESPELVVRFLARLVEAADWAAANPAEVSRILATETGAGPTGVAGAYAAGGHRTLHLDLSPDRLDLLAQQERLLRAHGFLAAPVAVADWADPEPLRAARALADRAVVDPAPADRAVVDPAPADRADGPA</sequence>
<protein>
    <submittedName>
        <fullName evidence="1">2'-hydroxybiphenyl-2-sulfinate desulfinase</fullName>
    </submittedName>
</protein>
<accession>A0A561UB68</accession>
<dbReference type="RefSeq" id="WP_246213299.1">
    <property type="nucleotide sequence ID" value="NZ_BAAAMZ010000004.1"/>
</dbReference>
<organism evidence="1 2">
    <name type="scientific">Kitasatospora viridis</name>
    <dbReference type="NCBI Taxonomy" id="281105"/>
    <lineage>
        <taxon>Bacteria</taxon>
        <taxon>Bacillati</taxon>
        <taxon>Actinomycetota</taxon>
        <taxon>Actinomycetes</taxon>
        <taxon>Kitasatosporales</taxon>
        <taxon>Streptomycetaceae</taxon>
        <taxon>Kitasatospora</taxon>
    </lineage>
</organism>
<name>A0A561UB68_9ACTN</name>
<dbReference type="SUPFAM" id="SSF53850">
    <property type="entry name" value="Periplasmic binding protein-like II"/>
    <property type="match status" value="1"/>
</dbReference>
<comment type="caution">
    <text evidence="1">The sequence shown here is derived from an EMBL/GenBank/DDBJ whole genome shotgun (WGS) entry which is preliminary data.</text>
</comment>
<dbReference type="Gene3D" id="3.40.190.270">
    <property type="match status" value="1"/>
</dbReference>
<proteinExistence type="predicted"/>
<gene>
    <name evidence="1" type="ORF">FHX73_11341</name>
</gene>
<dbReference type="PANTHER" id="PTHR30024">
    <property type="entry name" value="ALIPHATIC SULFONATES-BINDING PROTEIN-RELATED"/>
    <property type="match status" value="1"/>
</dbReference>
<evidence type="ECO:0000313" key="2">
    <source>
        <dbReference type="Proteomes" id="UP000317940"/>
    </source>
</evidence>
<dbReference type="Proteomes" id="UP000317940">
    <property type="component" value="Unassembled WGS sequence"/>
</dbReference>
<keyword evidence="2" id="KW-1185">Reference proteome</keyword>
<dbReference type="Gene3D" id="3.40.190.10">
    <property type="entry name" value="Periplasmic binding protein-like II"/>
    <property type="match status" value="1"/>
</dbReference>
<dbReference type="AlphaFoldDB" id="A0A561UB68"/>
<evidence type="ECO:0000313" key="1">
    <source>
        <dbReference type="EMBL" id="TWF96569.1"/>
    </source>
</evidence>
<dbReference type="EMBL" id="VIWT01000001">
    <property type="protein sequence ID" value="TWF96569.1"/>
    <property type="molecule type" value="Genomic_DNA"/>
</dbReference>
<reference evidence="1 2" key="1">
    <citation type="submission" date="2019-06" db="EMBL/GenBank/DDBJ databases">
        <title>Sequencing the genomes of 1000 actinobacteria strains.</title>
        <authorList>
            <person name="Klenk H.-P."/>
        </authorList>
    </citation>
    <scope>NUCLEOTIDE SEQUENCE [LARGE SCALE GENOMIC DNA]</scope>
    <source>
        <strain evidence="1 2">DSM 44826</strain>
    </source>
</reference>
<dbReference type="PANTHER" id="PTHR30024:SF21">
    <property type="entry name" value="ABC TRANSPORTER SUBSTRATE-BINDING PROTEIN"/>
    <property type="match status" value="1"/>
</dbReference>